<dbReference type="VEuPathDB" id="VectorBase:GPAI040347"/>
<dbReference type="Proteomes" id="UP000092445">
    <property type="component" value="Unassembled WGS sequence"/>
</dbReference>
<dbReference type="EnsemblMetazoa" id="GPAI040347-RA">
    <property type="protein sequence ID" value="GPAI040347-PA"/>
    <property type="gene ID" value="GPAI040347"/>
</dbReference>
<accession>A0A1B0ABM2</accession>
<protein>
    <recommendedName>
        <fullName evidence="1">F-box domain-containing protein</fullName>
    </recommendedName>
</protein>
<evidence type="ECO:0000259" key="1">
    <source>
        <dbReference type="Pfam" id="PF00646"/>
    </source>
</evidence>
<name>A0A1B0ABM2_GLOPL</name>
<evidence type="ECO:0000313" key="3">
    <source>
        <dbReference type="Proteomes" id="UP000092445"/>
    </source>
</evidence>
<feature type="domain" description="F-box" evidence="1">
    <location>
        <begin position="8"/>
        <end position="48"/>
    </location>
</feature>
<reference evidence="3" key="1">
    <citation type="submission" date="2014-03" db="EMBL/GenBank/DDBJ databases">
        <authorList>
            <person name="Aksoy S."/>
            <person name="Warren W."/>
            <person name="Wilson R.K."/>
        </authorList>
    </citation>
    <scope>NUCLEOTIDE SEQUENCE [LARGE SCALE GENOMIC DNA]</scope>
    <source>
        <strain evidence="3">IAEA</strain>
    </source>
</reference>
<keyword evidence="3" id="KW-1185">Reference proteome</keyword>
<dbReference type="Pfam" id="PF00646">
    <property type="entry name" value="F-box"/>
    <property type="match status" value="1"/>
</dbReference>
<dbReference type="AlphaFoldDB" id="A0A1B0ABM2"/>
<sequence length="356" mass="41348">MTLAKNLYDLNDDCLLEVFQYLNGAEQNRVRKLCARFEGIVQQFWKKKKHLQLSVNSVNVNFEKSLSDFEDYLASVSDIIIDVEFICEVFTFNNCMIESRQLTNVLQKFKFSNARSLSFSAFKEDIVLLKSFPNLRKLRLILFERLLSPPQVMSYFHTCQLDGIGLCKHLEELYMHPVSVHLYPTFIASIAQMRNLRLILCMQQDGKFFIDLAKILKDRIYSFAGPFYMINKSCTVNDLKILAVFLGREEQRFQLLNLIKACKVLEVLEIYGIELGIRFLSKLEDILTNTRTSGQPLRVKYISRQVYVDITRRNYNGLPIVKNSPYMDFSIEARGGIPDVSLSFKIEFKPLSDISE</sequence>
<proteinExistence type="predicted"/>
<organism evidence="2 3">
    <name type="scientific">Glossina pallidipes</name>
    <name type="common">Tsetse fly</name>
    <dbReference type="NCBI Taxonomy" id="7398"/>
    <lineage>
        <taxon>Eukaryota</taxon>
        <taxon>Metazoa</taxon>
        <taxon>Ecdysozoa</taxon>
        <taxon>Arthropoda</taxon>
        <taxon>Hexapoda</taxon>
        <taxon>Insecta</taxon>
        <taxon>Pterygota</taxon>
        <taxon>Neoptera</taxon>
        <taxon>Endopterygota</taxon>
        <taxon>Diptera</taxon>
        <taxon>Brachycera</taxon>
        <taxon>Muscomorpha</taxon>
        <taxon>Hippoboscoidea</taxon>
        <taxon>Glossinidae</taxon>
        <taxon>Glossina</taxon>
    </lineage>
</organism>
<evidence type="ECO:0000313" key="2">
    <source>
        <dbReference type="EnsemblMetazoa" id="GPAI040347-PA"/>
    </source>
</evidence>
<reference evidence="2" key="2">
    <citation type="submission" date="2020-05" db="UniProtKB">
        <authorList>
            <consortium name="EnsemblMetazoa"/>
        </authorList>
    </citation>
    <scope>IDENTIFICATION</scope>
    <source>
        <strain evidence="2">IAEA</strain>
    </source>
</reference>
<dbReference type="InterPro" id="IPR001810">
    <property type="entry name" value="F-box_dom"/>
</dbReference>